<keyword evidence="1" id="KW-0418">Kinase</keyword>
<organism evidence="1 2">
    <name type="scientific">Marilutibacter maris</name>
    <dbReference type="NCBI Taxonomy" id="1605891"/>
    <lineage>
        <taxon>Bacteria</taxon>
        <taxon>Pseudomonadati</taxon>
        <taxon>Pseudomonadota</taxon>
        <taxon>Gammaproteobacteria</taxon>
        <taxon>Lysobacterales</taxon>
        <taxon>Lysobacteraceae</taxon>
        <taxon>Marilutibacter</taxon>
    </lineage>
</organism>
<proteinExistence type="predicted"/>
<evidence type="ECO:0000313" key="1">
    <source>
        <dbReference type="EMBL" id="KAB8191381.1"/>
    </source>
</evidence>
<feature type="non-terminal residue" evidence="1">
    <location>
        <position position="58"/>
    </location>
</feature>
<comment type="caution">
    <text evidence="1">The sequence shown here is derived from an EMBL/GenBank/DDBJ whole genome shotgun (WGS) entry which is preliminary data.</text>
</comment>
<dbReference type="GO" id="GO:0016301">
    <property type="term" value="F:kinase activity"/>
    <property type="evidence" value="ECO:0007669"/>
    <property type="project" value="UniProtKB-KW"/>
</dbReference>
<reference evidence="1 2" key="1">
    <citation type="submission" date="2019-10" db="EMBL/GenBank/DDBJ databases">
        <title>Lysobacter alkalisoli sp. nov., isolated from saline-alkaline soil.</title>
        <authorList>
            <person name="Sun J.-Q."/>
        </authorList>
    </citation>
    <scope>NUCLEOTIDE SEQUENCE [LARGE SCALE GENOMIC DNA]</scope>
    <source>
        <strain evidence="1 2">KCTC 42381</strain>
    </source>
</reference>
<name>A0A508AVX8_9GAMM</name>
<keyword evidence="1" id="KW-0808">Transferase</keyword>
<dbReference type="AlphaFoldDB" id="A0A508AVX8"/>
<accession>A0A508AVX8</accession>
<dbReference type="EMBL" id="VICD02000123">
    <property type="protein sequence ID" value="KAB8191381.1"/>
    <property type="molecule type" value="Genomic_DNA"/>
</dbReference>
<evidence type="ECO:0000313" key="2">
    <source>
        <dbReference type="Proteomes" id="UP000320431"/>
    </source>
</evidence>
<dbReference type="Proteomes" id="UP000320431">
    <property type="component" value="Unassembled WGS sequence"/>
</dbReference>
<protein>
    <submittedName>
        <fullName evidence="1">PAS domain-containing sensor histidine kinase</fullName>
    </submittedName>
</protein>
<sequence length="58" mass="5804">MPSPAAIDSPFDSLTTPVAWCDGSGAIVASNAAMSGWLGVGVRRLQGWPMAALDAGDG</sequence>
<gene>
    <name evidence="1" type="ORF">FKV24_007850</name>
</gene>